<dbReference type="Proteomes" id="UP001321486">
    <property type="component" value="Chromosome"/>
</dbReference>
<evidence type="ECO:0000313" key="4">
    <source>
        <dbReference type="Proteomes" id="UP001321486"/>
    </source>
</evidence>
<dbReference type="Pfam" id="PF26604">
    <property type="entry name" value="CBU_0592"/>
    <property type="match status" value="1"/>
</dbReference>
<feature type="transmembrane region" description="Helical" evidence="1">
    <location>
        <begin position="6"/>
        <end position="24"/>
    </location>
</feature>
<keyword evidence="1" id="KW-0812">Transmembrane</keyword>
<keyword evidence="1" id="KW-1133">Transmembrane helix</keyword>
<keyword evidence="1" id="KW-0472">Membrane</keyword>
<evidence type="ECO:0000313" key="3">
    <source>
        <dbReference type="EMBL" id="BDZ49068.1"/>
    </source>
</evidence>
<gene>
    <name evidence="3" type="ORF">GCM10025867_13090</name>
</gene>
<keyword evidence="4" id="KW-1185">Reference proteome</keyword>
<name>A0ABM8GL22_9MICO</name>
<evidence type="ECO:0000256" key="1">
    <source>
        <dbReference type="SAM" id="Phobius"/>
    </source>
</evidence>
<dbReference type="EMBL" id="AP027732">
    <property type="protein sequence ID" value="BDZ49068.1"/>
    <property type="molecule type" value="Genomic_DNA"/>
</dbReference>
<dbReference type="NCBIfam" id="NF047864">
    <property type="entry name" value="CBU_0592_membra"/>
    <property type="match status" value="1"/>
</dbReference>
<proteinExistence type="predicted"/>
<organism evidence="3 4">
    <name type="scientific">Frondihabitans sucicola</name>
    <dbReference type="NCBI Taxonomy" id="1268041"/>
    <lineage>
        <taxon>Bacteria</taxon>
        <taxon>Bacillati</taxon>
        <taxon>Actinomycetota</taxon>
        <taxon>Actinomycetes</taxon>
        <taxon>Micrococcales</taxon>
        <taxon>Microbacteriaceae</taxon>
        <taxon>Frondihabitans</taxon>
    </lineage>
</organism>
<dbReference type="InterPro" id="IPR058058">
    <property type="entry name" value="CBU_0592-like"/>
</dbReference>
<dbReference type="RefSeq" id="WP_286345938.1">
    <property type="nucleotide sequence ID" value="NZ_AP027732.1"/>
</dbReference>
<accession>A0ABM8GL22</accession>
<sequence>MLLTILGWVGAVVILAGYALFSLGKLPNGPVYQLSNLVGAFAISLNVAAHGAWPSAVVNVVWAIIAAVVLVRMARARSRTRRLVAEARHDETHERRMQDVERAHLVTSFPADSLPAVTAALAVVALAAAHQQHPRDPEFAPGAEPASTAV</sequence>
<evidence type="ECO:0000259" key="2">
    <source>
        <dbReference type="Pfam" id="PF26604"/>
    </source>
</evidence>
<protein>
    <recommendedName>
        <fullName evidence="2">CBU-0592-like domain-containing protein</fullName>
    </recommendedName>
</protein>
<feature type="domain" description="CBU-0592-like" evidence="2">
    <location>
        <begin position="4"/>
        <end position="77"/>
    </location>
</feature>
<reference evidence="4" key="1">
    <citation type="journal article" date="2019" name="Int. J. Syst. Evol. Microbiol.">
        <title>The Global Catalogue of Microorganisms (GCM) 10K type strain sequencing project: providing services to taxonomists for standard genome sequencing and annotation.</title>
        <authorList>
            <consortium name="The Broad Institute Genomics Platform"/>
            <consortium name="The Broad Institute Genome Sequencing Center for Infectious Disease"/>
            <person name="Wu L."/>
            <person name="Ma J."/>
        </authorList>
    </citation>
    <scope>NUCLEOTIDE SEQUENCE [LARGE SCALE GENOMIC DNA]</scope>
    <source>
        <strain evidence="4">NBRC 108728</strain>
    </source>
</reference>
<feature type="transmembrane region" description="Helical" evidence="1">
    <location>
        <begin position="56"/>
        <end position="74"/>
    </location>
</feature>